<organism evidence="1 2">
    <name type="scientific">Polycladomyces subterraneus</name>
    <dbReference type="NCBI Taxonomy" id="1016997"/>
    <lineage>
        <taxon>Bacteria</taxon>
        <taxon>Bacillati</taxon>
        <taxon>Bacillota</taxon>
        <taxon>Bacilli</taxon>
        <taxon>Bacillales</taxon>
        <taxon>Thermoactinomycetaceae</taxon>
        <taxon>Polycladomyces</taxon>
    </lineage>
</organism>
<sequence>MGVLYDLAQMAKKNDVRARIIMRTMLFSNLANSHLQEQSRLKQAKHEPIAPVLDTAVSDGFS</sequence>
<proteinExistence type="predicted"/>
<name>A0ABT8IKZ3_9BACL</name>
<evidence type="ECO:0000313" key="1">
    <source>
        <dbReference type="EMBL" id="MDN4592829.1"/>
    </source>
</evidence>
<dbReference type="EMBL" id="JANRHH010000013">
    <property type="protein sequence ID" value="MDN4592829.1"/>
    <property type="molecule type" value="Genomic_DNA"/>
</dbReference>
<dbReference type="RefSeq" id="WP_301237540.1">
    <property type="nucleotide sequence ID" value="NZ_JANRHH010000013.1"/>
</dbReference>
<accession>A0ABT8IKZ3</accession>
<keyword evidence="2" id="KW-1185">Reference proteome</keyword>
<reference evidence="1" key="1">
    <citation type="submission" date="2022-08" db="EMBL/GenBank/DDBJ databases">
        <title>Polycladomyces zharkentsis sp. nov., a novel thermophilic CMC and starch-degrading bacterium isolated from a geothermal spring in Kazakhstan.</title>
        <authorList>
            <person name="Mashzhan A."/>
            <person name="Kistaubaeva A."/>
            <person name="Javier-Lopez R."/>
            <person name="Birkeland N.-K."/>
        </authorList>
    </citation>
    <scope>NUCLEOTIDE SEQUENCE</scope>
    <source>
        <strain evidence="1">KSR 13</strain>
    </source>
</reference>
<dbReference type="Proteomes" id="UP001174196">
    <property type="component" value="Unassembled WGS sequence"/>
</dbReference>
<comment type="caution">
    <text evidence="1">The sequence shown here is derived from an EMBL/GenBank/DDBJ whole genome shotgun (WGS) entry which is preliminary data.</text>
</comment>
<protein>
    <submittedName>
        <fullName evidence="1">Uncharacterized protein</fullName>
    </submittedName>
</protein>
<evidence type="ECO:0000313" key="2">
    <source>
        <dbReference type="Proteomes" id="UP001174196"/>
    </source>
</evidence>
<gene>
    <name evidence="1" type="ORF">NWF35_02655</name>
</gene>